<dbReference type="Pfam" id="PF09696">
    <property type="entry name" value="Ctf8"/>
    <property type="match status" value="1"/>
</dbReference>
<dbReference type="InterPro" id="IPR018607">
    <property type="entry name" value="Ctf8"/>
</dbReference>
<sequence length="116" mass="13129">MIIPIKRDGELEDWAIIELQGDLKYNSPDITKKYIGDLHFTKSGTPILVIGSHVLYGKEMSLPKPFAVLVKRNSEGDNAANNSEITTEYTIKAIVKKKLIFKSRPKYIITNVPKRN</sequence>
<comment type="caution">
    <text evidence="7">The sequence shown here is derived from an EMBL/GenBank/DDBJ whole genome shotgun (WGS) entry which is preliminary data.</text>
</comment>
<keyword evidence="2" id="KW-0235">DNA replication</keyword>
<keyword evidence="3" id="KW-0238">DNA-binding</keyword>
<keyword evidence="4" id="KW-0539">Nucleus</keyword>
<gene>
    <name evidence="7" type="ORF">XYLVIOL_LOCUS6044</name>
</gene>
<dbReference type="Proteomes" id="UP001642520">
    <property type="component" value="Unassembled WGS sequence"/>
</dbReference>
<evidence type="ECO:0000256" key="4">
    <source>
        <dbReference type="ARBA" id="ARBA00023242"/>
    </source>
</evidence>
<comment type="similarity">
    <text evidence="6">Belongs to the CTF8 family.</text>
</comment>
<evidence type="ECO:0000313" key="8">
    <source>
        <dbReference type="Proteomes" id="UP001642520"/>
    </source>
</evidence>
<evidence type="ECO:0000256" key="2">
    <source>
        <dbReference type="ARBA" id="ARBA00022705"/>
    </source>
</evidence>
<dbReference type="EMBL" id="CAXAJV020001293">
    <property type="protein sequence ID" value="CAL7943365.1"/>
    <property type="molecule type" value="Genomic_DNA"/>
</dbReference>
<evidence type="ECO:0000256" key="1">
    <source>
        <dbReference type="ARBA" id="ARBA00004123"/>
    </source>
</evidence>
<keyword evidence="5" id="KW-0131">Cell cycle</keyword>
<accession>A0ABP1NVT4</accession>
<evidence type="ECO:0000256" key="6">
    <source>
        <dbReference type="ARBA" id="ARBA00038447"/>
    </source>
</evidence>
<organism evidence="7 8">
    <name type="scientific">Xylocopa violacea</name>
    <name type="common">Violet carpenter bee</name>
    <name type="synonym">Apis violacea</name>
    <dbReference type="NCBI Taxonomy" id="135666"/>
    <lineage>
        <taxon>Eukaryota</taxon>
        <taxon>Metazoa</taxon>
        <taxon>Ecdysozoa</taxon>
        <taxon>Arthropoda</taxon>
        <taxon>Hexapoda</taxon>
        <taxon>Insecta</taxon>
        <taxon>Pterygota</taxon>
        <taxon>Neoptera</taxon>
        <taxon>Endopterygota</taxon>
        <taxon>Hymenoptera</taxon>
        <taxon>Apocrita</taxon>
        <taxon>Aculeata</taxon>
        <taxon>Apoidea</taxon>
        <taxon>Anthophila</taxon>
        <taxon>Apidae</taxon>
        <taxon>Xylocopa</taxon>
        <taxon>Xylocopa</taxon>
    </lineage>
</organism>
<dbReference type="PANTHER" id="PTHR28605:SF1">
    <property type="entry name" value="CHROMOSOME TRANSMISSION FIDELITY FACTOR 8"/>
    <property type="match status" value="1"/>
</dbReference>
<reference evidence="7 8" key="1">
    <citation type="submission" date="2024-08" db="EMBL/GenBank/DDBJ databases">
        <authorList>
            <person name="Will J Nash"/>
            <person name="Angela Man"/>
            <person name="Seanna McTaggart"/>
            <person name="Kendall Baker"/>
            <person name="Tom Barker"/>
            <person name="Leah Catchpole"/>
            <person name="Alex Durrant"/>
            <person name="Karim Gharbi"/>
            <person name="Naomi Irish"/>
            <person name="Gemy Kaithakottil"/>
            <person name="Debby Ku"/>
            <person name="Aaliyah Providence"/>
            <person name="Felix Shaw"/>
            <person name="David Swarbreck"/>
            <person name="Chris Watkins"/>
            <person name="Ann M. McCartney"/>
            <person name="Giulio Formenti"/>
            <person name="Alice Mouton"/>
            <person name="Noel Vella"/>
            <person name="Bjorn M von Reumont"/>
            <person name="Adriana Vella"/>
            <person name="Wilfried Haerty"/>
        </authorList>
    </citation>
    <scope>NUCLEOTIDE SEQUENCE [LARGE SCALE GENOMIC DNA]</scope>
</reference>
<evidence type="ECO:0000256" key="5">
    <source>
        <dbReference type="ARBA" id="ARBA00023306"/>
    </source>
</evidence>
<evidence type="ECO:0008006" key="9">
    <source>
        <dbReference type="Google" id="ProtNLM"/>
    </source>
</evidence>
<keyword evidence="8" id="KW-1185">Reference proteome</keyword>
<name>A0ABP1NVT4_XYLVO</name>
<protein>
    <recommendedName>
        <fullName evidence="9">Chromosome transmission fidelity protein 8</fullName>
    </recommendedName>
</protein>
<comment type="subcellular location">
    <subcellularLocation>
        <location evidence="1">Nucleus</location>
    </subcellularLocation>
</comment>
<evidence type="ECO:0000313" key="7">
    <source>
        <dbReference type="EMBL" id="CAL7943365.1"/>
    </source>
</evidence>
<evidence type="ECO:0000256" key="3">
    <source>
        <dbReference type="ARBA" id="ARBA00023125"/>
    </source>
</evidence>
<dbReference type="PANTHER" id="PTHR28605">
    <property type="entry name" value="CTF8, CHROMOSOME TRANSMISSION FIDELITY FACTOR 8 HOMOLOG (S. CEREVISIAE)"/>
    <property type="match status" value="1"/>
</dbReference>
<proteinExistence type="inferred from homology"/>